<proteinExistence type="predicted"/>
<evidence type="ECO:0000259" key="1">
    <source>
        <dbReference type="Pfam" id="PF07734"/>
    </source>
</evidence>
<dbReference type="PANTHER" id="PTHR31672:SF13">
    <property type="entry name" value="F-BOX PROTEIN CPR30-LIKE"/>
    <property type="match status" value="1"/>
</dbReference>
<accession>A0A8K0I7I7</accession>
<dbReference type="InterPro" id="IPR006527">
    <property type="entry name" value="F-box-assoc_dom_typ1"/>
</dbReference>
<reference evidence="2" key="2">
    <citation type="submission" date="2019-07" db="EMBL/GenBank/DDBJ databases">
        <authorList>
            <person name="Yang Y."/>
            <person name="Bocs S."/>
            <person name="Baudouin L."/>
        </authorList>
    </citation>
    <scope>NUCLEOTIDE SEQUENCE</scope>
    <source>
        <tissue evidence="2">Spear leaf of Hainan Tall coconut</tissue>
    </source>
</reference>
<dbReference type="PANTHER" id="PTHR31672">
    <property type="entry name" value="BNACNNG10540D PROTEIN"/>
    <property type="match status" value="1"/>
</dbReference>
<evidence type="ECO:0000313" key="3">
    <source>
        <dbReference type="Proteomes" id="UP000797356"/>
    </source>
</evidence>
<dbReference type="Proteomes" id="UP000797356">
    <property type="component" value="Chromosome 5"/>
</dbReference>
<dbReference type="EMBL" id="CM017876">
    <property type="protein sequence ID" value="KAG1341957.1"/>
    <property type="molecule type" value="Genomic_DNA"/>
</dbReference>
<name>A0A8K0I7I7_COCNU</name>
<gene>
    <name evidence="2" type="ORF">COCNU_05G001860</name>
</gene>
<organism evidence="2 3">
    <name type="scientific">Cocos nucifera</name>
    <name type="common">Coconut palm</name>
    <dbReference type="NCBI Taxonomy" id="13894"/>
    <lineage>
        <taxon>Eukaryota</taxon>
        <taxon>Viridiplantae</taxon>
        <taxon>Streptophyta</taxon>
        <taxon>Embryophyta</taxon>
        <taxon>Tracheophyta</taxon>
        <taxon>Spermatophyta</taxon>
        <taxon>Magnoliopsida</taxon>
        <taxon>Liliopsida</taxon>
        <taxon>Arecaceae</taxon>
        <taxon>Arecoideae</taxon>
        <taxon>Cocoseae</taxon>
        <taxon>Attaleinae</taxon>
        <taxon>Cocos</taxon>
    </lineage>
</organism>
<protein>
    <submittedName>
        <fullName evidence="2">Putative F-box protein</fullName>
    </submittedName>
</protein>
<keyword evidence="3" id="KW-1185">Reference proteome</keyword>
<dbReference type="Pfam" id="PF07734">
    <property type="entry name" value="FBA_1"/>
    <property type="match status" value="1"/>
</dbReference>
<reference evidence="2" key="1">
    <citation type="journal article" date="2017" name="Gigascience">
        <title>The genome draft of coconut (Cocos nucifera).</title>
        <authorList>
            <person name="Xiao Y."/>
            <person name="Xu P."/>
            <person name="Fan H."/>
            <person name="Baudouin L."/>
            <person name="Xia W."/>
            <person name="Bocs S."/>
            <person name="Xu J."/>
            <person name="Li Q."/>
            <person name="Guo A."/>
            <person name="Zhou L."/>
            <person name="Li J."/>
            <person name="Wu Y."/>
            <person name="Ma Z."/>
            <person name="Armero A."/>
            <person name="Issali A.E."/>
            <person name="Liu N."/>
            <person name="Peng M."/>
            <person name="Yang Y."/>
        </authorList>
    </citation>
    <scope>NUCLEOTIDE SEQUENCE</scope>
    <source>
        <tissue evidence="2">Spear leaf of Hainan Tall coconut</tissue>
    </source>
</reference>
<dbReference type="InterPro" id="IPR050796">
    <property type="entry name" value="SCF_F-box_component"/>
</dbReference>
<feature type="domain" description="F-box associated beta-propeller type 1" evidence="1">
    <location>
        <begin position="89"/>
        <end position="353"/>
    </location>
</feature>
<dbReference type="OrthoDB" id="1433187at2759"/>
<evidence type="ECO:0000313" key="2">
    <source>
        <dbReference type="EMBL" id="KAG1341957.1"/>
    </source>
</evidence>
<comment type="caution">
    <text evidence="2">The sequence shown here is derived from an EMBL/GenBank/DDBJ whole genome shotgun (WGS) entry which is preliminary data.</text>
</comment>
<sequence length="356" mass="39638">MRHLSDDEVSEILSFLPAKSIMKLRTLNRNLLECSACDHFLLTQSHHTKVDSGFFTQPYSGPLNLTTLDPNAGIPNENLRFLQHTQRVVLASANGLVFCSNQSRSLSSLCVYNPVHPIATLRSIPPPPTTGEEYRNWSCIAVAVDPMSRHYKLVCLTKTPEWSSFYRCRVYVSADNAWKFDRMVDGGPRNLQLEYPVICDGTVYVASTCGTYMRTDPYVVAFDIEEDGSEILPMPAEAMKASGADGHEVKIARWGEKSLCLIGCEGSSIFKLWVMSRDQEAVTWAEIYRVSMMEVGLAGPGDVHAFILINSDSLVFVMNGCIYSYSIKEGALKKLQEGYPLGNPILIPYANSLRPC</sequence>
<dbReference type="AlphaFoldDB" id="A0A8K0I7I7"/>